<evidence type="ECO:0000313" key="1">
    <source>
        <dbReference type="EMBL" id="AEF96508.1"/>
    </source>
</evidence>
<dbReference type="OrthoDB" id="65554at2157"/>
<dbReference type="HOGENOM" id="CLU_1514623_0_0_2"/>
<sequence>MIFDSDIVIAVIVLLVGLSFYAASLSEHVHSYTSAVKTNILYDKASHTLLDLVSDGTLESCIILYNNECEDIANNILRNRINFKNYELTIGNITIKEGSPTGNEVVVSSTILLNRTEGWYGIYGNETKLNITQEYFLSESAAMQYLNETYNNSTFKRAFYYFNTSKPIEVKLKVYGG</sequence>
<evidence type="ECO:0000313" key="2">
    <source>
        <dbReference type="Proteomes" id="UP000009227"/>
    </source>
</evidence>
<accession>F6BDE7</accession>
<reference evidence="1 2" key="1">
    <citation type="submission" date="2011-05" db="EMBL/GenBank/DDBJ databases">
        <title>Complete sequence of Methanotorris igneus Kol 5.</title>
        <authorList>
            <consortium name="US DOE Joint Genome Institute"/>
            <person name="Lucas S."/>
            <person name="Han J."/>
            <person name="Lapidus A."/>
            <person name="Cheng J.-F."/>
            <person name="Goodwin L."/>
            <person name="Pitluck S."/>
            <person name="Peters L."/>
            <person name="Mikhailova N."/>
            <person name="Chertkov O."/>
            <person name="Han C."/>
            <person name="Tapia R."/>
            <person name="Land M."/>
            <person name="Hauser L."/>
            <person name="Kyrpides N."/>
            <person name="Ivanova N."/>
            <person name="Pagani I."/>
            <person name="Sieprawska-Lupa M."/>
            <person name="Whitman W."/>
            <person name="Woyke T."/>
        </authorList>
    </citation>
    <scope>NUCLEOTIDE SEQUENCE [LARGE SCALE GENOMIC DNA]</scope>
    <source>
        <strain evidence="2">DSM 5666 / JCM 11834 / Kol 5</strain>
    </source>
</reference>
<name>F6BDE7_METIK</name>
<proteinExistence type="predicted"/>
<keyword evidence="2" id="KW-1185">Reference proteome</keyword>
<gene>
    <name evidence="1" type="ordered locus">Metig_0965</name>
</gene>
<protein>
    <submittedName>
        <fullName evidence="1">Uncharacterized protein</fullName>
    </submittedName>
</protein>
<dbReference type="RefSeq" id="WP_013799110.1">
    <property type="nucleotide sequence ID" value="NC_015562.1"/>
</dbReference>
<dbReference type="Proteomes" id="UP000009227">
    <property type="component" value="Chromosome"/>
</dbReference>
<dbReference type="GeneID" id="10643811"/>
<dbReference type="EMBL" id="CP002737">
    <property type="protein sequence ID" value="AEF96508.1"/>
    <property type="molecule type" value="Genomic_DNA"/>
</dbReference>
<organism evidence="2">
    <name type="scientific">Methanotorris igneus (strain DSM 5666 / JCM 11834 / Kol 5)</name>
    <dbReference type="NCBI Taxonomy" id="880724"/>
    <lineage>
        <taxon>Archaea</taxon>
        <taxon>Methanobacteriati</taxon>
        <taxon>Methanobacteriota</taxon>
        <taxon>Methanomada group</taxon>
        <taxon>Methanococci</taxon>
        <taxon>Methanococcales</taxon>
        <taxon>Methanocaldococcaceae</taxon>
        <taxon>Methanotorris</taxon>
    </lineage>
</organism>
<dbReference type="KEGG" id="mig:Metig_0965"/>
<dbReference type="STRING" id="880724.Metig_0965"/>
<dbReference type="AlphaFoldDB" id="F6BDE7"/>